<dbReference type="SUPFAM" id="SSF53335">
    <property type="entry name" value="S-adenosyl-L-methionine-dependent methyltransferases"/>
    <property type="match status" value="1"/>
</dbReference>
<accession>A0AAE0QZQ8</accession>
<name>A0AAE0QZQ8_9TELE</name>
<comment type="similarity">
    <text evidence="4">Belongs to the class I-like SAM-binding methyltransferase superfamily. EFM4 family.</text>
</comment>
<dbReference type="CDD" id="cd02440">
    <property type="entry name" value="AdoMet_MTases"/>
    <property type="match status" value="1"/>
</dbReference>
<evidence type="ECO:0000256" key="3">
    <source>
        <dbReference type="ARBA" id="ARBA00022691"/>
    </source>
</evidence>
<dbReference type="GO" id="GO:0016279">
    <property type="term" value="F:protein-lysine N-methyltransferase activity"/>
    <property type="evidence" value="ECO:0007669"/>
    <property type="project" value="UniProtKB-UniRule"/>
</dbReference>
<gene>
    <name evidence="4" type="primary">EEF1AKMT2</name>
    <name evidence="4" type="synonym">METTL10</name>
    <name evidence="5" type="ORF">QTP70_024553</name>
</gene>
<dbReference type="Gene3D" id="3.40.50.150">
    <property type="entry name" value="Vaccinia Virus protein VP39"/>
    <property type="match status" value="1"/>
</dbReference>
<dbReference type="HAMAP" id="MF_03188">
    <property type="entry name" value="Methyltr_EFM4"/>
    <property type="match status" value="1"/>
</dbReference>
<proteinExistence type="inferred from homology"/>
<evidence type="ECO:0000256" key="2">
    <source>
        <dbReference type="ARBA" id="ARBA00022679"/>
    </source>
</evidence>
<dbReference type="GO" id="GO:0005737">
    <property type="term" value="C:cytoplasm"/>
    <property type="evidence" value="ECO:0007669"/>
    <property type="project" value="UniProtKB-SubCell"/>
</dbReference>
<keyword evidence="2 4" id="KW-0808">Transferase</keyword>
<organism evidence="5 6">
    <name type="scientific">Hemibagrus guttatus</name>
    <dbReference type="NCBI Taxonomy" id="175788"/>
    <lineage>
        <taxon>Eukaryota</taxon>
        <taxon>Metazoa</taxon>
        <taxon>Chordata</taxon>
        <taxon>Craniata</taxon>
        <taxon>Vertebrata</taxon>
        <taxon>Euteleostomi</taxon>
        <taxon>Actinopterygii</taxon>
        <taxon>Neopterygii</taxon>
        <taxon>Teleostei</taxon>
        <taxon>Ostariophysi</taxon>
        <taxon>Siluriformes</taxon>
        <taxon>Bagridae</taxon>
        <taxon>Hemibagrus</taxon>
    </lineage>
</organism>
<comment type="function">
    <text evidence="4">Protein-lysine methyltransferase that selectively catalyzes the trimethylation of EEF1A at 'Lys-318'.</text>
</comment>
<keyword evidence="3 4" id="KW-0949">S-adenosyl-L-methionine</keyword>
<evidence type="ECO:0000256" key="1">
    <source>
        <dbReference type="ARBA" id="ARBA00022603"/>
    </source>
</evidence>
<comment type="subcellular location">
    <subcellularLocation>
        <location evidence="4">Cytoplasm</location>
    </subcellularLocation>
    <subcellularLocation>
        <location evidence="4">Nucleus</location>
    </subcellularLocation>
</comment>
<comment type="caution">
    <text evidence="5">The sequence shown here is derived from an EMBL/GenBank/DDBJ whole genome shotgun (WGS) entry which is preliminary data.</text>
</comment>
<dbReference type="Pfam" id="PF13489">
    <property type="entry name" value="Methyltransf_23"/>
    <property type="match status" value="1"/>
</dbReference>
<protein>
    <recommendedName>
        <fullName evidence="4">EEF1A lysine methyltransferase 2</fullName>
        <ecNumber evidence="4">2.1.1.-</ecNumber>
    </recommendedName>
    <alternativeName>
        <fullName evidence="4">Methyltransferase-like protein 10</fullName>
    </alternativeName>
    <alternativeName>
        <fullName evidence="4">Protein-lysine N-methyltransferase METTL10</fullName>
    </alternativeName>
</protein>
<evidence type="ECO:0000256" key="4">
    <source>
        <dbReference type="HAMAP-Rule" id="MF_03188"/>
    </source>
</evidence>
<dbReference type="InterPro" id="IPR026635">
    <property type="entry name" value="Efm4/METTL10"/>
</dbReference>
<dbReference type="GO" id="GO:0032259">
    <property type="term" value="P:methylation"/>
    <property type="evidence" value="ECO:0007669"/>
    <property type="project" value="UniProtKB-KW"/>
</dbReference>
<dbReference type="PANTHER" id="PTHR12843">
    <property type="entry name" value="PROTEIN-LYSINE N-METHYLTRANSFERASE METTL10"/>
    <property type="match status" value="1"/>
</dbReference>
<dbReference type="PANTHER" id="PTHR12843:SF5">
    <property type="entry name" value="EEF1A LYSINE METHYLTRANSFERASE 2"/>
    <property type="match status" value="1"/>
</dbReference>
<keyword evidence="6" id="KW-1185">Reference proteome</keyword>
<evidence type="ECO:0000313" key="6">
    <source>
        <dbReference type="Proteomes" id="UP001274896"/>
    </source>
</evidence>
<dbReference type="EMBL" id="JAUCMX010000008">
    <property type="protein sequence ID" value="KAK3537937.1"/>
    <property type="molecule type" value="Genomic_DNA"/>
</dbReference>
<dbReference type="EC" id="2.1.1.-" evidence="4"/>
<keyword evidence="1 4" id="KW-0489">Methyltransferase</keyword>
<dbReference type="InterPro" id="IPR029063">
    <property type="entry name" value="SAM-dependent_MTases_sf"/>
</dbReference>
<sequence>MAKIKDVSEFDKCQIMMARRLDQSISKTAALVGCSRSGVVPSAMASETSHVQENSLGSCTGSGEDFAPSKLGTKEYWDNAYSRELQTYRDIGDVGEIWFGEESMNRVIRWIEKQNTPENAAILDIGTGNGIFLVELAKHGFMNLTGIDYSSASVELATNVLAEEGLTNIKVQDYNFPSLELRGTNMFQHDRVPVYEARSMKTWFTKEMDFLNPSPELKGFDLCIDKGTFDAISLNPEDREIAKLQYMTSLRAALKPQGHFIITSCNWTKEQLLQIFSPGFELLQELPTPRFQFGGVTGNSVTAVVLKRLS</sequence>
<evidence type="ECO:0000313" key="5">
    <source>
        <dbReference type="EMBL" id="KAK3537937.1"/>
    </source>
</evidence>
<keyword evidence="4" id="KW-0963">Cytoplasm</keyword>
<dbReference type="GO" id="GO:0005634">
    <property type="term" value="C:nucleus"/>
    <property type="evidence" value="ECO:0007669"/>
    <property type="project" value="UniProtKB-SubCell"/>
</dbReference>
<dbReference type="AlphaFoldDB" id="A0AAE0QZQ8"/>
<dbReference type="Proteomes" id="UP001274896">
    <property type="component" value="Unassembled WGS sequence"/>
</dbReference>
<reference evidence="5" key="1">
    <citation type="submission" date="2023-06" db="EMBL/GenBank/DDBJ databases">
        <title>Male Hemibagrus guttatus genome.</title>
        <authorList>
            <person name="Bian C."/>
        </authorList>
    </citation>
    <scope>NUCLEOTIDE SEQUENCE</scope>
    <source>
        <strain evidence="5">Male_cb2023</strain>
        <tissue evidence="5">Muscle</tissue>
    </source>
</reference>
<keyword evidence="4" id="KW-0539">Nucleus</keyword>